<evidence type="ECO:0000313" key="2">
    <source>
        <dbReference type="Proteomes" id="UP000617340"/>
    </source>
</evidence>
<name>A0A834JX86_VESGE</name>
<organism evidence="1 2">
    <name type="scientific">Vespula germanica</name>
    <name type="common">German yellow jacket</name>
    <name type="synonym">Paravespula germanica</name>
    <dbReference type="NCBI Taxonomy" id="30212"/>
    <lineage>
        <taxon>Eukaryota</taxon>
        <taxon>Metazoa</taxon>
        <taxon>Ecdysozoa</taxon>
        <taxon>Arthropoda</taxon>
        <taxon>Hexapoda</taxon>
        <taxon>Insecta</taxon>
        <taxon>Pterygota</taxon>
        <taxon>Neoptera</taxon>
        <taxon>Endopterygota</taxon>
        <taxon>Hymenoptera</taxon>
        <taxon>Apocrita</taxon>
        <taxon>Aculeata</taxon>
        <taxon>Vespoidea</taxon>
        <taxon>Vespidae</taxon>
        <taxon>Vespinae</taxon>
        <taxon>Vespula</taxon>
    </lineage>
</organism>
<comment type="caution">
    <text evidence="1">The sequence shown here is derived from an EMBL/GenBank/DDBJ whole genome shotgun (WGS) entry which is preliminary data.</text>
</comment>
<dbReference type="EMBL" id="JACSDZ010000009">
    <property type="protein sequence ID" value="KAF7396096.1"/>
    <property type="molecule type" value="Genomic_DNA"/>
</dbReference>
<protein>
    <submittedName>
        <fullName evidence="1">Uncharacterized protein</fullName>
    </submittedName>
</protein>
<dbReference type="AlphaFoldDB" id="A0A834JX86"/>
<accession>A0A834JX86</accession>
<gene>
    <name evidence="1" type="ORF">HZH68_010146</name>
</gene>
<evidence type="ECO:0000313" key="1">
    <source>
        <dbReference type="EMBL" id="KAF7396096.1"/>
    </source>
</evidence>
<dbReference type="Proteomes" id="UP000617340">
    <property type="component" value="Unassembled WGS sequence"/>
</dbReference>
<sequence>MERLSKIACYFRWLRSPPSPPPPLPPSPSLVATEAAPAASSLSPSCDVTKMSLEADTTRNSPVVDEDYDDECRNNVCDIEALRKFCGVLENILLWENSVNSITVVFVFNILFW</sequence>
<proteinExistence type="predicted"/>
<reference evidence="1" key="1">
    <citation type="journal article" date="2020" name="G3 (Bethesda)">
        <title>High-Quality Assemblies for Three Invasive Social Wasps from the &lt;i&gt;Vespula&lt;/i&gt; Genus.</title>
        <authorList>
            <person name="Harrop T.W.R."/>
            <person name="Guhlin J."/>
            <person name="McLaughlin G.M."/>
            <person name="Permina E."/>
            <person name="Stockwell P."/>
            <person name="Gilligan J."/>
            <person name="Le Lec M.F."/>
            <person name="Gruber M.A.M."/>
            <person name="Quinn O."/>
            <person name="Lovegrove M."/>
            <person name="Duncan E.J."/>
            <person name="Remnant E.J."/>
            <person name="Van Eeckhoven J."/>
            <person name="Graham B."/>
            <person name="Knapp R.A."/>
            <person name="Langford K.W."/>
            <person name="Kronenberg Z."/>
            <person name="Press M.O."/>
            <person name="Eacker S.M."/>
            <person name="Wilson-Rankin E.E."/>
            <person name="Purcell J."/>
            <person name="Lester P.J."/>
            <person name="Dearden P.K."/>
        </authorList>
    </citation>
    <scope>NUCLEOTIDE SEQUENCE</scope>
    <source>
        <strain evidence="1">Linc-1</strain>
    </source>
</reference>
<keyword evidence="2" id="KW-1185">Reference proteome</keyword>